<accession>A0AB39T169</accession>
<sequence>MATFVHLTPGANTARVRRSGLRAAGHGERRGVFLFPVLPSYPLTHQWLRELSRRPGPRGFVAVHVRLPDGEPVTVGRYNDRAPAPVTAAEAVRRTAGAADARGWEVFLPRSVTPAEVRHIRAVRQVNGWRYLPDAHGTPPCTCFGCRERGSYGSRRLAERRPHPLDGPPPAPRVLLARVEAAQARGDAAALCEALRWYGMRRRGPVARLSGLAQHPDPAVRTALVEAVAYWSTPGVDALLRELGRDADPGVREAVEDATVR</sequence>
<gene>
    <name evidence="1" type="ORF">AB5J54_23475</name>
</gene>
<dbReference type="SUPFAM" id="SSF48371">
    <property type="entry name" value="ARM repeat"/>
    <property type="match status" value="1"/>
</dbReference>
<dbReference type="InterPro" id="IPR016024">
    <property type="entry name" value="ARM-type_fold"/>
</dbReference>
<reference evidence="1" key="1">
    <citation type="submission" date="2024-07" db="EMBL/GenBank/DDBJ databases">
        <authorList>
            <person name="Yu S.T."/>
        </authorList>
    </citation>
    <scope>NUCLEOTIDE SEQUENCE</scope>
    <source>
        <strain evidence="1">R44</strain>
    </source>
</reference>
<dbReference type="Gene3D" id="1.25.10.10">
    <property type="entry name" value="Leucine-rich Repeat Variant"/>
    <property type="match status" value="1"/>
</dbReference>
<dbReference type="RefSeq" id="WP_369145890.1">
    <property type="nucleotide sequence ID" value="NZ_CP163444.1"/>
</dbReference>
<name>A0AB39T169_9ACTN</name>
<dbReference type="AlphaFoldDB" id="A0AB39T169"/>
<dbReference type="EMBL" id="CP163444">
    <property type="protein sequence ID" value="XDQ73285.1"/>
    <property type="molecule type" value="Genomic_DNA"/>
</dbReference>
<evidence type="ECO:0000313" key="1">
    <source>
        <dbReference type="EMBL" id="XDQ73285.1"/>
    </source>
</evidence>
<protein>
    <submittedName>
        <fullName evidence="1">HEAT repeat domain-containing protein</fullName>
    </submittedName>
</protein>
<organism evidence="1">
    <name type="scientific">Streptomyces sp. R44</name>
    <dbReference type="NCBI Taxonomy" id="3238633"/>
    <lineage>
        <taxon>Bacteria</taxon>
        <taxon>Bacillati</taxon>
        <taxon>Actinomycetota</taxon>
        <taxon>Actinomycetes</taxon>
        <taxon>Kitasatosporales</taxon>
        <taxon>Streptomycetaceae</taxon>
        <taxon>Streptomyces</taxon>
    </lineage>
</organism>
<proteinExistence type="predicted"/>
<dbReference type="InterPro" id="IPR011989">
    <property type="entry name" value="ARM-like"/>
</dbReference>